<feature type="region of interest" description="Disordered" evidence="1">
    <location>
        <begin position="39"/>
        <end position="84"/>
    </location>
</feature>
<evidence type="ECO:0000313" key="2">
    <source>
        <dbReference type="EMBL" id="KJR86746.1"/>
    </source>
</evidence>
<organism evidence="2 3">
    <name type="scientific">Sporothrix schenckii 1099-18</name>
    <dbReference type="NCBI Taxonomy" id="1397361"/>
    <lineage>
        <taxon>Eukaryota</taxon>
        <taxon>Fungi</taxon>
        <taxon>Dikarya</taxon>
        <taxon>Ascomycota</taxon>
        <taxon>Pezizomycotina</taxon>
        <taxon>Sordariomycetes</taxon>
        <taxon>Sordariomycetidae</taxon>
        <taxon>Ophiostomatales</taxon>
        <taxon>Ophiostomataceae</taxon>
        <taxon>Sporothrix</taxon>
    </lineage>
</organism>
<sequence>MASGCTMRSDEPIRAKESHNATWSVLDKRWKAAVYVVAKEKASQEGRNETAETHGQRHGRPIDRGEKQDKRDKRPPRRAGGGFGIRPLDCLWDSVVRFRAFWGRQASWSFG</sequence>
<protein>
    <submittedName>
        <fullName evidence="2">Uncharacterized protein</fullName>
    </submittedName>
</protein>
<dbReference type="EMBL" id="AXCR01000006">
    <property type="protein sequence ID" value="KJR86746.1"/>
    <property type="molecule type" value="Genomic_DNA"/>
</dbReference>
<evidence type="ECO:0000313" key="3">
    <source>
        <dbReference type="Proteomes" id="UP000033710"/>
    </source>
</evidence>
<dbReference type="AlphaFoldDB" id="A0A0F2MF09"/>
<reference evidence="2 3" key="2">
    <citation type="journal article" date="2015" name="Eukaryot. Cell">
        <title>Asexual propagation of a virulent clone complex in a human and feline outbreak of sporotrichosis.</title>
        <authorList>
            <person name="Teixeira Mde M."/>
            <person name="Rodrigues A.M."/>
            <person name="Tsui C.K."/>
            <person name="de Almeida L.G."/>
            <person name="Van Diepeningen A.D."/>
            <person name="van den Ende B.G."/>
            <person name="Fernandes G.F."/>
            <person name="Kano R."/>
            <person name="Hamelin R.C."/>
            <person name="Lopes-Bezerra L.M."/>
            <person name="Vasconcelos A.T."/>
            <person name="de Hoog S."/>
            <person name="de Camargo Z.P."/>
            <person name="Felipe M.S."/>
        </authorList>
    </citation>
    <scope>NUCLEOTIDE SEQUENCE [LARGE SCALE GENOMIC DNA]</scope>
    <source>
        <strain evidence="2 3">1099-18</strain>
    </source>
</reference>
<dbReference type="VEuPathDB" id="FungiDB:SPSK_02848"/>
<evidence type="ECO:0000256" key="1">
    <source>
        <dbReference type="SAM" id="MobiDB-lite"/>
    </source>
</evidence>
<dbReference type="GeneID" id="27664988"/>
<reference evidence="2 3" key="1">
    <citation type="journal article" date="2014" name="BMC Genomics">
        <title>Comparative genomics of the major fungal agents of human and animal Sporotrichosis: Sporothrix schenckii and Sporothrix brasiliensis.</title>
        <authorList>
            <person name="Teixeira M.M."/>
            <person name="de Almeida L.G."/>
            <person name="Kubitschek-Barreira P."/>
            <person name="Alves F.L."/>
            <person name="Kioshima E.S."/>
            <person name="Abadio A.K."/>
            <person name="Fernandes L."/>
            <person name="Derengowski L.S."/>
            <person name="Ferreira K.S."/>
            <person name="Souza R.C."/>
            <person name="Ruiz J.C."/>
            <person name="de Andrade N.C."/>
            <person name="Paes H.C."/>
            <person name="Nicola A.M."/>
            <person name="Albuquerque P."/>
            <person name="Gerber A.L."/>
            <person name="Martins V.P."/>
            <person name="Peconick L.D."/>
            <person name="Neto A.V."/>
            <person name="Chaucanez C.B."/>
            <person name="Silva P.A."/>
            <person name="Cunha O.L."/>
            <person name="de Oliveira F.F."/>
            <person name="dos Santos T.C."/>
            <person name="Barros A.L."/>
            <person name="Soares M.A."/>
            <person name="de Oliveira L.M."/>
            <person name="Marini M.M."/>
            <person name="Villalobos-Duno H."/>
            <person name="Cunha M.M."/>
            <person name="de Hoog S."/>
            <person name="da Silveira J.F."/>
            <person name="Henrissat B."/>
            <person name="Nino-Vega G.A."/>
            <person name="Cisalpino P.S."/>
            <person name="Mora-Montes H.M."/>
            <person name="Almeida S.R."/>
            <person name="Stajich J.E."/>
            <person name="Lopes-Bezerra L.M."/>
            <person name="Vasconcelos A.T."/>
            <person name="Felipe M.S."/>
        </authorList>
    </citation>
    <scope>NUCLEOTIDE SEQUENCE [LARGE SCALE GENOMIC DNA]</scope>
    <source>
        <strain evidence="2 3">1099-18</strain>
    </source>
</reference>
<gene>
    <name evidence="2" type="ORF">SPSK_02848</name>
</gene>
<dbReference type="RefSeq" id="XP_016589422.1">
    <property type="nucleotide sequence ID" value="XM_016729711.1"/>
</dbReference>
<proteinExistence type="predicted"/>
<dbReference type="Proteomes" id="UP000033710">
    <property type="component" value="Unassembled WGS sequence"/>
</dbReference>
<dbReference type="KEGG" id="ssck:SPSK_02848"/>
<name>A0A0F2MF09_SPOSC</name>
<comment type="caution">
    <text evidence="2">The sequence shown here is derived from an EMBL/GenBank/DDBJ whole genome shotgun (WGS) entry which is preliminary data.</text>
</comment>
<feature type="compositionally biased region" description="Basic and acidic residues" evidence="1">
    <location>
        <begin position="39"/>
        <end position="72"/>
    </location>
</feature>
<accession>A0A0F2MF09</accession>